<dbReference type="InterPro" id="IPR014710">
    <property type="entry name" value="RmlC-like_jellyroll"/>
</dbReference>
<keyword evidence="3" id="KW-1185">Reference proteome</keyword>
<dbReference type="OrthoDB" id="4985585at2759"/>
<name>A0A5J5EV36_9PEZI</name>
<dbReference type="EMBL" id="VXIS01000102">
    <property type="protein sequence ID" value="KAA8904975.1"/>
    <property type="molecule type" value="Genomic_DNA"/>
</dbReference>
<reference evidence="2 3" key="1">
    <citation type="submission" date="2019-09" db="EMBL/GenBank/DDBJ databases">
        <title>Draft genome of the ectomycorrhizal ascomycete Sphaerosporella brunnea.</title>
        <authorList>
            <consortium name="DOE Joint Genome Institute"/>
            <person name="Benucci G.M."/>
            <person name="Marozzi G."/>
            <person name="Antonielli L."/>
            <person name="Sanchez S."/>
            <person name="Marco P."/>
            <person name="Wang X."/>
            <person name="Falini L.B."/>
            <person name="Barry K."/>
            <person name="Haridas S."/>
            <person name="Lipzen A."/>
            <person name="Labutti K."/>
            <person name="Grigoriev I.V."/>
            <person name="Murat C."/>
            <person name="Martin F."/>
            <person name="Albertini E."/>
            <person name="Donnini D."/>
            <person name="Bonito G."/>
        </authorList>
    </citation>
    <scope>NUCLEOTIDE SEQUENCE [LARGE SCALE GENOMIC DNA]</scope>
    <source>
        <strain evidence="2 3">Sb_GMNB300</strain>
    </source>
</reference>
<dbReference type="AlphaFoldDB" id="A0A5J5EV36"/>
<evidence type="ECO:0000313" key="2">
    <source>
        <dbReference type="EMBL" id="KAA8904975.1"/>
    </source>
</evidence>
<evidence type="ECO:0000313" key="3">
    <source>
        <dbReference type="Proteomes" id="UP000326924"/>
    </source>
</evidence>
<dbReference type="CDD" id="cd02228">
    <property type="entry name" value="cupin_EutQ"/>
    <property type="match status" value="1"/>
</dbReference>
<proteinExistence type="predicted"/>
<feature type="region of interest" description="Disordered" evidence="1">
    <location>
        <begin position="1"/>
        <end position="27"/>
    </location>
</feature>
<dbReference type="InterPro" id="IPR010424">
    <property type="entry name" value="EutQ"/>
</dbReference>
<accession>A0A5J5EV36</accession>
<evidence type="ECO:0000256" key="1">
    <source>
        <dbReference type="SAM" id="MobiDB-lite"/>
    </source>
</evidence>
<dbReference type="Proteomes" id="UP000326924">
    <property type="component" value="Unassembled WGS sequence"/>
</dbReference>
<sequence length="218" mass="24020">MALDYKTSTDVDHRGQGITTPKRASRPGAGGYILYPPAASAPAAAAAGRKIYIQQLKASVSSSSSSNSTISWECGEGYKPLSSPLHTTQKREKKKKKKNAMPQMHYYPRAQSEFKPKLLAGDNVFLQDIYSSDKIDPEKPISAGFYRLEKGEKLVYTYAYHEMKIILEGEYQISDESGQSVTAKPGDVFYFEKGATITFTTPEYGLAFYTGQRPMGGA</sequence>
<organism evidence="2 3">
    <name type="scientific">Sphaerosporella brunnea</name>
    <dbReference type="NCBI Taxonomy" id="1250544"/>
    <lineage>
        <taxon>Eukaryota</taxon>
        <taxon>Fungi</taxon>
        <taxon>Dikarya</taxon>
        <taxon>Ascomycota</taxon>
        <taxon>Pezizomycotina</taxon>
        <taxon>Pezizomycetes</taxon>
        <taxon>Pezizales</taxon>
        <taxon>Pyronemataceae</taxon>
        <taxon>Sphaerosporella</taxon>
    </lineage>
</organism>
<dbReference type="InterPro" id="IPR011051">
    <property type="entry name" value="RmlC_Cupin_sf"/>
</dbReference>
<dbReference type="PANTHER" id="PTHR36169">
    <property type="entry name" value="ETHANOLAMINE UTILIZATION PROTEIN EUTQ"/>
    <property type="match status" value="1"/>
</dbReference>
<comment type="caution">
    <text evidence="2">The sequence shown here is derived from an EMBL/GenBank/DDBJ whole genome shotgun (WGS) entry which is preliminary data.</text>
</comment>
<dbReference type="Pfam" id="PF06249">
    <property type="entry name" value="EutQ"/>
    <property type="match status" value="1"/>
</dbReference>
<dbReference type="PANTHER" id="PTHR36169:SF1">
    <property type="entry name" value="ACETATE KINASE EUTQ"/>
    <property type="match status" value="1"/>
</dbReference>
<gene>
    <name evidence="2" type="ORF">FN846DRAFT_14692</name>
</gene>
<dbReference type="Gene3D" id="2.60.120.10">
    <property type="entry name" value="Jelly Rolls"/>
    <property type="match status" value="1"/>
</dbReference>
<feature type="region of interest" description="Disordered" evidence="1">
    <location>
        <begin position="81"/>
        <end position="100"/>
    </location>
</feature>
<protein>
    <submittedName>
        <fullName evidence="2">RmlC-like cupin domain-containing protein</fullName>
    </submittedName>
</protein>
<dbReference type="InParanoid" id="A0A5J5EV36"/>
<dbReference type="SUPFAM" id="SSF51182">
    <property type="entry name" value="RmlC-like cupins"/>
    <property type="match status" value="1"/>
</dbReference>